<evidence type="ECO:0000256" key="7">
    <source>
        <dbReference type="SAM" id="MobiDB-lite"/>
    </source>
</evidence>
<comment type="subcellular location">
    <subcellularLocation>
        <location evidence="1">Nucleus</location>
    </subcellularLocation>
</comment>
<evidence type="ECO:0000256" key="1">
    <source>
        <dbReference type="ARBA" id="ARBA00004123"/>
    </source>
</evidence>
<dbReference type="OMA" id="CDPHRTA"/>
<feature type="compositionally biased region" description="Basic and acidic residues" evidence="7">
    <location>
        <begin position="367"/>
        <end position="380"/>
    </location>
</feature>
<dbReference type="InterPro" id="IPR043404">
    <property type="entry name" value="ATAXIN1-like"/>
</dbReference>
<feature type="region of interest" description="Disordered" evidence="7">
    <location>
        <begin position="367"/>
        <end position="410"/>
    </location>
</feature>
<evidence type="ECO:0000313" key="9">
    <source>
        <dbReference type="Proteomes" id="UP000025227"/>
    </source>
</evidence>
<dbReference type="Proteomes" id="UP000025227">
    <property type="component" value="Unplaced"/>
</dbReference>
<dbReference type="PANTHER" id="PTHR13392:SF13">
    <property type="entry name" value="AXH DOMAIN-CONTAINING PROTEIN"/>
    <property type="match status" value="1"/>
</dbReference>
<sequence>MNGDGQQQPGPSNTLPWTPQPALADILAALQMQLARNASEANRMVVGQPPPSTVLSAAAAAAAAAAANSSPLVSPLQPPAPAPQFNAIAAAAAAAAAATAGLASPTPLAAAISSNPLLHSYQQLLNPAFLELQRQLIAQQTAQFRVPFLPPQMASSMSLPTLRQQMSSQMPQMPPMPGPAGPTLPARPVPRKPSIPTVPGTAGVSATSPTTSTRINGSQFAVPHDPAVRKVPFPQCRPSTSAEMDKPAIQPKSPEFEMGKMPTNNYIPSHFMKGTLIQMANGKLKKVEDMSSDDFLLAAPLSKEFNVDASVVLEISKATTLARVKFAVGQTQYEVGDVCISLTRRTEEDAKQLDQTVTLAEASELKDKEATKAAVREQLSKDMTASDGRSSEPPNRYHPYAKKMRKVSES</sequence>
<dbReference type="PANTHER" id="PTHR13392">
    <property type="entry name" value="ATAXIN 1"/>
    <property type="match status" value="1"/>
</dbReference>
<name>A0A7I5E5U1_HAECO</name>
<evidence type="ECO:0000256" key="4">
    <source>
        <dbReference type="ARBA" id="ARBA00023125"/>
    </source>
</evidence>
<keyword evidence="9" id="KW-1185">Reference proteome</keyword>
<feature type="domain" description="AXH" evidence="8">
    <location>
        <begin position="259"/>
        <end position="395"/>
    </location>
</feature>
<keyword evidence="4" id="KW-0238">DNA-binding</keyword>
<feature type="compositionally biased region" description="Basic residues" evidence="7">
    <location>
        <begin position="399"/>
        <end position="410"/>
    </location>
</feature>
<dbReference type="PROSITE" id="PS51148">
    <property type="entry name" value="AXH"/>
    <property type="match status" value="1"/>
</dbReference>
<keyword evidence="5" id="KW-0804">Transcription</keyword>
<feature type="region of interest" description="Disordered" evidence="7">
    <location>
        <begin position="195"/>
        <end position="217"/>
    </location>
</feature>
<dbReference type="GO" id="GO:0006355">
    <property type="term" value="P:regulation of DNA-templated transcription"/>
    <property type="evidence" value="ECO:0007669"/>
    <property type="project" value="InterPro"/>
</dbReference>
<dbReference type="SMART" id="SM00536">
    <property type="entry name" value="AXH"/>
    <property type="match status" value="1"/>
</dbReference>
<protein>
    <submittedName>
        <fullName evidence="10">AXH domain-containing protein</fullName>
    </submittedName>
</protein>
<dbReference type="GO" id="GO:0005634">
    <property type="term" value="C:nucleus"/>
    <property type="evidence" value="ECO:0007669"/>
    <property type="project" value="UniProtKB-SubCell"/>
</dbReference>
<keyword evidence="3" id="KW-0805">Transcription regulation</keyword>
<evidence type="ECO:0000256" key="3">
    <source>
        <dbReference type="ARBA" id="ARBA00023015"/>
    </source>
</evidence>
<dbReference type="AlphaFoldDB" id="A0A7I5E5U1"/>
<evidence type="ECO:0000256" key="5">
    <source>
        <dbReference type="ARBA" id="ARBA00023163"/>
    </source>
</evidence>
<feature type="region of interest" description="Disordered" evidence="7">
    <location>
        <begin position="237"/>
        <end position="259"/>
    </location>
</feature>
<keyword evidence="2" id="KW-0678">Repressor</keyword>
<accession>A0A7I5E5U1</accession>
<organism evidence="9 10">
    <name type="scientific">Haemonchus contortus</name>
    <name type="common">Barber pole worm</name>
    <dbReference type="NCBI Taxonomy" id="6289"/>
    <lineage>
        <taxon>Eukaryota</taxon>
        <taxon>Metazoa</taxon>
        <taxon>Ecdysozoa</taxon>
        <taxon>Nematoda</taxon>
        <taxon>Chromadorea</taxon>
        <taxon>Rhabditida</taxon>
        <taxon>Rhabditina</taxon>
        <taxon>Rhabditomorpha</taxon>
        <taxon>Strongyloidea</taxon>
        <taxon>Trichostrongylidae</taxon>
        <taxon>Haemonchus</taxon>
    </lineage>
</organism>
<evidence type="ECO:0000313" key="10">
    <source>
        <dbReference type="WBParaSite" id="HCON_00016540-00001"/>
    </source>
</evidence>
<evidence type="ECO:0000259" key="8">
    <source>
        <dbReference type="PROSITE" id="PS51148"/>
    </source>
</evidence>
<evidence type="ECO:0000256" key="2">
    <source>
        <dbReference type="ARBA" id="ARBA00022491"/>
    </source>
</evidence>
<dbReference type="InterPro" id="IPR036096">
    <property type="entry name" value="Ataxin_AXH_dom_sf"/>
</dbReference>
<dbReference type="GO" id="GO:0003677">
    <property type="term" value="F:DNA binding"/>
    <property type="evidence" value="ECO:0007669"/>
    <property type="project" value="UniProtKB-KW"/>
</dbReference>
<feature type="compositionally biased region" description="Polar residues" evidence="7">
    <location>
        <begin position="204"/>
        <end position="217"/>
    </location>
</feature>
<dbReference type="GO" id="GO:0003723">
    <property type="term" value="F:RNA binding"/>
    <property type="evidence" value="ECO:0007669"/>
    <property type="project" value="InterPro"/>
</dbReference>
<proteinExistence type="predicted"/>
<keyword evidence="6" id="KW-0539">Nucleus</keyword>
<reference evidence="10" key="1">
    <citation type="submission" date="2020-12" db="UniProtKB">
        <authorList>
            <consortium name="WormBaseParasite"/>
        </authorList>
    </citation>
    <scope>IDENTIFICATION</scope>
    <source>
        <strain evidence="10">MHco3</strain>
    </source>
</reference>
<dbReference type="InterPro" id="IPR003652">
    <property type="entry name" value="Ataxin_AXH_dom"/>
</dbReference>
<dbReference type="WBParaSite" id="HCON_00016540-00001">
    <property type="protein sequence ID" value="HCON_00016540-00001"/>
    <property type="gene ID" value="HCON_00016540"/>
</dbReference>
<dbReference type="Pfam" id="PF08517">
    <property type="entry name" value="AXH"/>
    <property type="match status" value="1"/>
</dbReference>
<dbReference type="SUPFAM" id="SSF102031">
    <property type="entry name" value="AXH domain"/>
    <property type="match status" value="1"/>
</dbReference>
<evidence type="ECO:0000256" key="6">
    <source>
        <dbReference type="ARBA" id="ARBA00023242"/>
    </source>
</evidence>
<dbReference type="OrthoDB" id="10000452at2759"/>